<dbReference type="AlphaFoldDB" id="A0A2N5ZCG5"/>
<evidence type="ECO:0000313" key="4">
    <source>
        <dbReference type="EMBL" id="PLX16347.1"/>
    </source>
</evidence>
<dbReference type="Proteomes" id="UP000234857">
    <property type="component" value="Unassembled WGS sequence"/>
</dbReference>
<protein>
    <recommendedName>
        <fullName evidence="3">HTH tetR-type domain-containing protein</fullName>
    </recommendedName>
</protein>
<evidence type="ECO:0000256" key="2">
    <source>
        <dbReference type="PROSITE-ProRule" id="PRU00335"/>
    </source>
</evidence>
<dbReference type="SUPFAM" id="SSF48498">
    <property type="entry name" value="Tetracyclin repressor-like, C-terminal domain"/>
    <property type="match status" value="1"/>
</dbReference>
<feature type="domain" description="HTH tetR-type" evidence="3">
    <location>
        <begin position="1"/>
        <end position="59"/>
    </location>
</feature>
<dbReference type="PANTHER" id="PTHR43479">
    <property type="entry name" value="ACREF/ENVCD OPERON REPRESSOR-RELATED"/>
    <property type="match status" value="1"/>
</dbReference>
<dbReference type="InterPro" id="IPR036271">
    <property type="entry name" value="Tet_transcr_reg_TetR-rel_C_sf"/>
</dbReference>
<dbReference type="PROSITE" id="PS50977">
    <property type="entry name" value="HTH_TETR_2"/>
    <property type="match status" value="1"/>
</dbReference>
<keyword evidence="1 2" id="KW-0238">DNA-binding</keyword>
<dbReference type="GO" id="GO:0003677">
    <property type="term" value="F:DNA binding"/>
    <property type="evidence" value="ECO:0007669"/>
    <property type="project" value="UniProtKB-UniRule"/>
</dbReference>
<dbReference type="PANTHER" id="PTHR43479:SF11">
    <property type="entry name" value="ACREF_ENVCD OPERON REPRESSOR-RELATED"/>
    <property type="match status" value="1"/>
</dbReference>
<name>A0A2N5ZCG5_MUIH1</name>
<feature type="DNA-binding region" description="H-T-H motif" evidence="2">
    <location>
        <begin position="22"/>
        <end position="41"/>
    </location>
</feature>
<dbReference type="Gene3D" id="1.10.357.10">
    <property type="entry name" value="Tetracycline Repressor, domain 2"/>
    <property type="match status" value="1"/>
</dbReference>
<accession>A0A2N5ZCG5</accession>
<dbReference type="InterPro" id="IPR001647">
    <property type="entry name" value="HTH_TetR"/>
</dbReference>
<dbReference type="EMBL" id="PKTG01000116">
    <property type="protein sequence ID" value="PLX16347.1"/>
    <property type="molecule type" value="Genomic_DNA"/>
</dbReference>
<organism evidence="4 5">
    <name type="scientific">Muiribacterium halophilum</name>
    <dbReference type="NCBI Taxonomy" id="2053465"/>
    <lineage>
        <taxon>Bacteria</taxon>
        <taxon>Candidatus Muiribacteriota</taxon>
        <taxon>Candidatus Muiribacteriia</taxon>
        <taxon>Candidatus Muiribacteriales</taxon>
        <taxon>Candidatus Muiribacteriaceae</taxon>
        <taxon>Candidatus Muiribacterium</taxon>
    </lineage>
</organism>
<comment type="caution">
    <text evidence="4">The sequence shown here is derived from an EMBL/GenBank/DDBJ whole genome shotgun (WGS) entry which is preliminary data.</text>
</comment>
<evidence type="ECO:0000256" key="1">
    <source>
        <dbReference type="ARBA" id="ARBA00023125"/>
    </source>
</evidence>
<reference evidence="4 5" key="1">
    <citation type="submission" date="2017-11" db="EMBL/GenBank/DDBJ databases">
        <title>Genome-resolved metagenomics identifies genetic mobility, metabolic interactions, and unexpected diversity in perchlorate-reducing communities.</title>
        <authorList>
            <person name="Barnum T.P."/>
            <person name="Figueroa I.A."/>
            <person name="Carlstrom C.I."/>
            <person name="Lucas L.N."/>
            <person name="Engelbrektson A.L."/>
            <person name="Coates J.D."/>
        </authorList>
    </citation>
    <scope>NUCLEOTIDE SEQUENCE [LARGE SCALE GENOMIC DNA]</scope>
    <source>
        <strain evidence="4">BM706</strain>
    </source>
</reference>
<evidence type="ECO:0000313" key="5">
    <source>
        <dbReference type="Proteomes" id="UP000234857"/>
    </source>
</evidence>
<dbReference type="SUPFAM" id="SSF46689">
    <property type="entry name" value="Homeodomain-like"/>
    <property type="match status" value="1"/>
</dbReference>
<proteinExistence type="predicted"/>
<dbReference type="Pfam" id="PF17932">
    <property type="entry name" value="TetR_C_24"/>
    <property type="match status" value="1"/>
</dbReference>
<dbReference type="InterPro" id="IPR009057">
    <property type="entry name" value="Homeodomain-like_sf"/>
</dbReference>
<dbReference type="Gene3D" id="1.10.10.60">
    <property type="entry name" value="Homeodomain-like"/>
    <property type="match status" value="1"/>
</dbReference>
<dbReference type="Pfam" id="PF00440">
    <property type="entry name" value="TetR_N"/>
    <property type="match status" value="1"/>
</dbReference>
<evidence type="ECO:0000259" key="3">
    <source>
        <dbReference type="PROSITE" id="PS50977"/>
    </source>
</evidence>
<dbReference type="InterPro" id="IPR041490">
    <property type="entry name" value="KstR2_TetR_C"/>
</dbReference>
<gene>
    <name evidence="4" type="ORF">C0601_10280</name>
</gene>
<dbReference type="InterPro" id="IPR050624">
    <property type="entry name" value="HTH-type_Tx_Regulator"/>
</dbReference>
<sequence>MKNRIFEKFIELSFEDSVNNVSLSKLAKSLGMSKPNLYTYFDSKDALIFEMIDSRMAGKLEILKSVLEEKKSPTERLKKVIDKIIENYVEDTKYWVVFNQVIMTMILKSEKKLENLKKRKASVKGIFTELLKQGKESGEFREDLDENKTAMLVFGMLSPVLKRNMCDLEEGIDHKEISNMIISILFNGIKNRRTV</sequence>